<name>A0A158RCN7_THECL</name>
<evidence type="ECO:0000313" key="2">
    <source>
        <dbReference type="EMBL" id="VDN05759.1"/>
    </source>
</evidence>
<evidence type="ECO:0000256" key="1">
    <source>
        <dbReference type="SAM" id="MobiDB-lite"/>
    </source>
</evidence>
<accession>A0A158RCN7</accession>
<dbReference type="EMBL" id="UYYF01004601">
    <property type="protein sequence ID" value="VDN05759.1"/>
    <property type="molecule type" value="Genomic_DNA"/>
</dbReference>
<keyword evidence="3" id="KW-1185">Reference proteome</keyword>
<gene>
    <name evidence="2" type="ORF">TCLT_LOCUS8223</name>
</gene>
<protein>
    <submittedName>
        <fullName evidence="4">Zasp-like motif domain-containing protein</fullName>
    </submittedName>
</protein>
<evidence type="ECO:0000313" key="4">
    <source>
        <dbReference type="WBParaSite" id="TCLT_0000823401-mRNA-1"/>
    </source>
</evidence>
<dbReference type="AlphaFoldDB" id="A0A158RCN7"/>
<proteinExistence type="predicted"/>
<dbReference type="OrthoDB" id="10558899at2759"/>
<reference evidence="2 3" key="2">
    <citation type="submission" date="2018-11" db="EMBL/GenBank/DDBJ databases">
        <authorList>
            <consortium name="Pathogen Informatics"/>
        </authorList>
    </citation>
    <scope>NUCLEOTIDE SEQUENCE [LARGE SCALE GENOMIC DNA]</scope>
</reference>
<feature type="region of interest" description="Disordered" evidence="1">
    <location>
        <begin position="1"/>
        <end position="21"/>
    </location>
</feature>
<reference evidence="4" key="1">
    <citation type="submission" date="2016-04" db="UniProtKB">
        <authorList>
            <consortium name="WormBaseParasite"/>
        </authorList>
    </citation>
    <scope>IDENTIFICATION</scope>
</reference>
<evidence type="ECO:0000313" key="3">
    <source>
        <dbReference type="Proteomes" id="UP000276776"/>
    </source>
</evidence>
<dbReference type="Proteomes" id="UP000276776">
    <property type="component" value="Unassembled WGS sequence"/>
</dbReference>
<dbReference type="STRING" id="103827.A0A158RCN7"/>
<sequence length="290" mass="32972">MNQRRLLNTVNSSSIDGRQRNSSYNTNLILSTAKNSSKNSEQQASISNNISCFLPSERPNIETTHTYHQGAVLNYPKPFYSVEEHHDDYTFQTSQEIKPFQHLNIIIPKNHFNNQANIPETNKEVNLLLAAHSYPSNTYESAGQPASNSFNSNQNGAILSNKVKVTDQSVQEVVDHSFYRKPLIYHADDRKVERVTYYPVGERHTYATYPIVELSVPKLLEENYLIDATHINQNKTWSNNHQNQWSKSVSKNICKPAKLDFNCSSAHSITHQSNQSNTVFVTIIALLGTF</sequence>
<dbReference type="WBParaSite" id="TCLT_0000823401-mRNA-1">
    <property type="protein sequence ID" value="TCLT_0000823401-mRNA-1"/>
    <property type="gene ID" value="TCLT_0000823401"/>
</dbReference>
<organism evidence="4">
    <name type="scientific">Thelazia callipaeda</name>
    <name type="common">Oriental eyeworm</name>
    <name type="synonym">Parasitic nematode</name>
    <dbReference type="NCBI Taxonomy" id="103827"/>
    <lineage>
        <taxon>Eukaryota</taxon>
        <taxon>Metazoa</taxon>
        <taxon>Ecdysozoa</taxon>
        <taxon>Nematoda</taxon>
        <taxon>Chromadorea</taxon>
        <taxon>Rhabditida</taxon>
        <taxon>Spirurina</taxon>
        <taxon>Spiruromorpha</taxon>
        <taxon>Thelazioidea</taxon>
        <taxon>Thelaziidae</taxon>
        <taxon>Thelazia</taxon>
    </lineage>
</organism>